<proteinExistence type="predicted"/>
<evidence type="ECO:0000256" key="1">
    <source>
        <dbReference type="PIRSR" id="PIRSR613078-1"/>
    </source>
</evidence>
<name>F2JWI7_MARM1</name>
<dbReference type="InterPro" id="IPR013078">
    <property type="entry name" value="His_Pase_superF_clade-1"/>
</dbReference>
<dbReference type="STRING" id="717774.Marme_1387"/>
<sequence>MTRCALIRHGAYEQLKNVPSALQPFPLTEEGKNEVRRQACQFGDWLNASGMKLDPNVDSSSLLRAWQTATIYMEELKDFFVSTPTLTGYPELCERSVGAVANLTIPEIERLLALDPRFEVPAENWKSDSYYKLPFDGAESLIEAGERVANHILQWQSRVDHSENTSESKLNESELIKLFIGHGASIRHAAFHINVINFCDIKQLSMYYGHPVVLEFANDQHPTKLFGDWKKRQIQEVPD</sequence>
<keyword evidence="5" id="KW-1185">Reference proteome</keyword>
<evidence type="ECO:0000256" key="3">
    <source>
        <dbReference type="PIRSR" id="PIRSR613078-3"/>
    </source>
</evidence>
<evidence type="ECO:0000313" key="4">
    <source>
        <dbReference type="EMBL" id="ADZ90660.1"/>
    </source>
</evidence>
<evidence type="ECO:0000256" key="2">
    <source>
        <dbReference type="PIRSR" id="PIRSR613078-2"/>
    </source>
</evidence>
<dbReference type="AlphaFoldDB" id="F2JWI7"/>
<dbReference type="InterPro" id="IPR029033">
    <property type="entry name" value="His_PPase_superfam"/>
</dbReference>
<dbReference type="SMART" id="SM00855">
    <property type="entry name" value="PGAM"/>
    <property type="match status" value="1"/>
</dbReference>
<feature type="site" description="Transition state stabilizer" evidence="3">
    <location>
        <position position="182"/>
    </location>
</feature>
<dbReference type="Proteomes" id="UP000001062">
    <property type="component" value="Chromosome"/>
</dbReference>
<dbReference type="OrthoDB" id="9781415at2"/>
<protein>
    <submittedName>
        <fullName evidence="4">Phosphoglycerate mutase</fullName>
    </submittedName>
</protein>
<dbReference type="SUPFAM" id="SSF53254">
    <property type="entry name" value="Phosphoglycerate mutase-like"/>
    <property type="match status" value="1"/>
</dbReference>
<feature type="active site" description="Proton donor/acceptor" evidence="1">
    <location>
        <position position="94"/>
    </location>
</feature>
<reference evidence="4 5" key="1">
    <citation type="journal article" date="2012" name="Stand. Genomic Sci.">
        <title>Complete genome sequence of the melanogenic marine bacterium Marinomonas mediterranea type strain (MMB-1(T)).</title>
        <authorList>
            <person name="Lucas-Elio P."/>
            <person name="Goodwin L."/>
            <person name="Woyke T."/>
            <person name="Pitluck S."/>
            <person name="Nolan M."/>
            <person name="Kyrpides N.C."/>
            <person name="Detter J.C."/>
            <person name="Copeland A."/>
            <person name="Teshima H."/>
            <person name="Bruce D."/>
            <person name="Detter C."/>
            <person name="Tapia R."/>
            <person name="Han S."/>
            <person name="Land M.L."/>
            <person name="Ivanova N."/>
            <person name="Mikhailova N."/>
            <person name="Johnston A.W."/>
            <person name="Sanchez-Amat A."/>
        </authorList>
    </citation>
    <scope>NUCLEOTIDE SEQUENCE [LARGE SCALE GENOMIC DNA]</scope>
    <source>
        <strain evidence="5">ATCC 700492 / JCM 21426 / NBRC 103028 / MMB-1</strain>
    </source>
</reference>
<dbReference type="Pfam" id="PF00300">
    <property type="entry name" value="His_Phos_1"/>
    <property type="match status" value="1"/>
</dbReference>
<dbReference type="PATRIC" id="fig|717774.3.peg.1438"/>
<dbReference type="Gene3D" id="3.40.50.1240">
    <property type="entry name" value="Phosphoglycerate mutase-like"/>
    <property type="match status" value="1"/>
</dbReference>
<accession>F2JWI7</accession>
<dbReference type="HOGENOM" id="CLU_1218956_0_0_6"/>
<dbReference type="eggNOG" id="COG0406">
    <property type="taxonomic scope" value="Bacteria"/>
</dbReference>
<evidence type="ECO:0000313" key="5">
    <source>
        <dbReference type="Proteomes" id="UP000001062"/>
    </source>
</evidence>
<dbReference type="EMBL" id="CP002583">
    <property type="protein sequence ID" value="ADZ90660.1"/>
    <property type="molecule type" value="Genomic_DNA"/>
</dbReference>
<dbReference type="CDD" id="cd07067">
    <property type="entry name" value="HP_PGM_like"/>
    <property type="match status" value="1"/>
</dbReference>
<gene>
    <name evidence="4" type="ordered locus">Marme_1387</name>
</gene>
<dbReference type="KEGG" id="mme:Marme_1387"/>
<feature type="binding site" evidence="2">
    <location>
        <position position="64"/>
    </location>
    <ligand>
        <name>substrate</name>
    </ligand>
</feature>
<organism evidence="4 5">
    <name type="scientific">Marinomonas mediterranea (strain ATCC 700492 / JCM 21426 / NBRC 103028 / MMB-1)</name>
    <dbReference type="NCBI Taxonomy" id="717774"/>
    <lineage>
        <taxon>Bacteria</taxon>
        <taxon>Pseudomonadati</taxon>
        <taxon>Pseudomonadota</taxon>
        <taxon>Gammaproteobacteria</taxon>
        <taxon>Oceanospirillales</taxon>
        <taxon>Oceanospirillaceae</taxon>
        <taxon>Marinomonas</taxon>
    </lineage>
</organism>
<feature type="active site" description="Tele-phosphohistidine intermediate" evidence="1">
    <location>
        <position position="9"/>
    </location>
</feature>